<name>A0A392U4I0_9FABA</name>
<proteinExistence type="predicted"/>
<reference evidence="1 2" key="1">
    <citation type="journal article" date="2018" name="Front. Plant Sci.">
        <title>Red Clover (Trifolium pratense) and Zigzag Clover (T. medium) - A Picture of Genomic Similarities and Differences.</title>
        <authorList>
            <person name="Dluhosova J."/>
            <person name="Istvanek J."/>
            <person name="Nedelnik J."/>
            <person name="Repkova J."/>
        </authorList>
    </citation>
    <scope>NUCLEOTIDE SEQUENCE [LARGE SCALE GENOMIC DNA]</scope>
    <source>
        <strain evidence="2">cv. 10/8</strain>
        <tissue evidence="1">Leaf</tissue>
    </source>
</reference>
<evidence type="ECO:0000313" key="2">
    <source>
        <dbReference type="Proteomes" id="UP000265520"/>
    </source>
</evidence>
<dbReference type="AlphaFoldDB" id="A0A392U4I0"/>
<accession>A0A392U4I0</accession>
<dbReference type="EMBL" id="LXQA010733120">
    <property type="protein sequence ID" value="MCI68242.1"/>
    <property type="molecule type" value="Genomic_DNA"/>
</dbReference>
<sequence>SWRNARSSAAQRAGLVMFPVFLLVPARRAWVDGATRSFKLLRAVWFLVPARRAGWCCAARRAWLLGLTFVDF</sequence>
<dbReference type="Proteomes" id="UP000265520">
    <property type="component" value="Unassembled WGS sequence"/>
</dbReference>
<keyword evidence="2" id="KW-1185">Reference proteome</keyword>
<evidence type="ECO:0000313" key="1">
    <source>
        <dbReference type="EMBL" id="MCI68242.1"/>
    </source>
</evidence>
<organism evidence="1 2">
    <name type="scientific">Trifolium medium</name>
    <dbReference type="NCBI Taxonomy" id="97028"/>
    <lineage>
        <taxon>Eukaryota</taxon>
        <taxon>Viridiplantae</taxon>
        <taxon>Streptophyta</taxon>
        <taxon>Embryophyta</taxon>
        <taxon>Tracheophyta</taxon>
        <taxon>Spermatophyta</taxon>
        <taxon>Magnoliopsida</taxon>
        <taxon>eudicotyledons</taxon>
        <taxon>Gunneridae</taxon>
        <taxon>Pentapetalae</taxon>
        <taxon>rosids</taxon>
        <taxon>fabids</taxon>
        <taxon>Fabales</taxon>
        <taxon>Fabaceae</taxon>
        <taxon>Papilionoideae</taxon>
        <taxon>50 kb inversion clade</taxon>
        <taxon>NPAAA clade</taxon>
        <taxon>Hologalegina</taxon>
        <taxon>IRL clade</taxon>
        <taxon>Trifolieae</taxon>
        <taxon>Trifolium</taxon>
    </lineage>
</organism>
<protein>
    <submittedName>
        <fullName evidence="1">Uncharacterized protein</fullName>
    </submittedName>
</protein>
<feature type="non-terminal residue" evidence="1">
    <location>
        <position position="1"/>
    </location>
</feature>
<comment type="caution">
    <text evidence="1">The sequence shown here is derived from an EMBL/GenBank/DDBJ whole genome shotgun (WGS) entry which is preliminary data.</text>
</comment>